<keyword evidence="2" id="KW-1185">Reference proteome</keyword>
<name>A0AAU9UNI3_EUPED</name>
<evidence type="ECO:0000313" key="2">
    <source>
        <dbReference type="Proteomes" id="UP001153954"/>
    </source>
</evidence>
<gene>
    <name evidence="1" type="ORF">EEDITHA_LOCUS14406</name>
</gene>
<proteinExistence type="predicted"/>
<sequence>MVMLVISNVQLSTIEEDSYDLNEKTNNSATFEQFMNIQQEVDEKEEIEEDMTVEVDFQEYESDYNI</sequence>
<evidence type="ECO:0000313" key="1">
    <source>
        <dbReference type="EMBL" id="CAH2099427.1"/>
    </source>
</evidence>
<reference evidence="1" key="1">
    <citation type="submission" date="2022-03" db="EMBL/GenBank/DDBJ databases">
        <authorList>
            <person name="Tunstrom K."/>
        </authorList>
    </citation>
    <scope>NUCLEOTIDE SEQUENCE</scope>
</reference>
<organism evidence="1 2">
    <name type="scientific">Euphydryas editha</name>
    <name type="common">Edith's checkerspot</name>
    <dbReference type="NCBI Taxonomy" id="104508"/>
    <lineage>
        <taxon>Eukaryota</taxon>
        <taxon>Metazoa</taxon>
        <taxon>Ecdysozoa</taxon>
        <taxon>Arthropoda</taxon>
        <taxon>Hexapoda</taxon>
        <taxon>Insecta</taxon>
        <taxon>Pterygota</taxon>
        <taxon>Neoptera</taxon>
        <taxon>Endopterygota</taxon>
        <taxon>Lepidoptera</taxon>
        <taxon>Glossata</taxon>
        <taxon>Ditrysia</taxon>
        <taxon>Papilionoidea</taxon>
        <taxon>Nymphalidae</taxon>
        <taxon>Nymphalinae</taxon>
        <taxon>Euphydryas</taxon>
    </lineage>
</organism>
<dbReference type="Proteomes" id="UP001153954">
    <property type="component" value="Unassembled WGS sequence"/>
</dbReference>
<dbReference type="AlphaFoldDB" id="A0AAU9UNI3"/>
<comment type="caution">
    <text evidence="1">The sequence shown here is derived from an EMBL/GenBank/DDBJ whole genome shotgun (WGS) entry which is preliminary data.</text>
</comment>
<dbReference type="EMBL" id="CAKOGL010000022">
    <property type="protein sequence ID" value="CAH2099427.1"/>
    <property type="molecule type" value="Genomic_DNA"/>
</dbReference>
<accession>A0AAU9UNI3</accession>
<protein>
    <submittedName>
        <fullName evidence="1">Uncharacterized protein</fullName>
    </submittedName>
</protein>